<gene>
    <name evidence="1" type="ORF">I79_018666</name>
</gene>
<evidence type="ECO:0000313" key="2">
    <source>
        <dbReference type="Proteomes" id="UP000001075"/>
    </source>
</evidence>
<dbReference type="InParanoid" id="G3I5C2"/>
<dbReference type="AlphaFoldDB" id="G3I5C2"/>
<dbReference type="Proteomes" id="UP000001075">
    <property type="component" value="Unassembled WGS sequence"/>
</dbReference>
<accession>G3I5C2</accession>
<reference evidence="2" key="1">
    <citation type="journal article" date="2011" name="Nat. Biotechnol.">
        <title>The genomic sequence of the Chinese hamster ovary (CHO)-K1 cell line.</title>
        <authorList>
            <person name="Xu X."/>
            <person name="Nagarajan H."/>
            <person name="Lewis N.E."/>
            <person name="Pan S."/>
            <person name="Cai Z."/>
            <person name="Liu X."/>
            <person name="Chen W."/>
            <person name="Xie M."/>
            <person name="Wang W."/>
            <person name="Hammond S."/>
            <person name="Andersen M.R."/>
            <person name="Neff N."/>
            <person name="Passarelli B."/>
            <person name="Koh W."/>
            <person name="Fan H.C."/>
            <person name="Wang J."/>
            <person name="Gui Y."/>
            <person name="Lee K.H."/>
            <person name="Betenbaugh M.J."/>
            <person name="Quake S.R."/>
            <person name="Famili I."/>
            <person name="Palsson B.O."/>
            <person name="Wang J."/>
        </authorList>
    </citation>
    <scope>NUCLEOTIDE SEQUENCE [LARGE SCALE GENOMIC DNA]</scope>
    <source>
        <strain evidence="2">CHO K1 cell line</strain>
    </source>
</reference>
<organism evidence="1 2">
    <name type="scientific">Cricetulus griseus</name>
    <name type="common">Chinese hamster</name>
    <name type="synonym">Cricetulus barabensis griseus</name>
    <dbReference type="NCBI Taxonomy" id="10029"/>
    <lineage>
        <taxon>Eukaryota</taxon>
        <taxon>Metazoa</taxon>
        <taxon>Chordata</taxon>
        <taxon>Craniata</taxon>
        <taxon>Vertebrata</taxon>
        <taxon>Euteleostomi</taxon>
        <taxon>Mammalia</taxon>
        <taxon>Eutheria</taxon>
        <taxon>Euarchontoglires</taxon>
        <taxon>Glires</taxon>
        <taxon>Rodentia</taxon>
        <taxon>Myomorpha</taxon>
        <taxon>Muroidea</taxon>
        <taxon>Cricetidae</taxon>
        <taxon>Cricetinae</taxon>
        <taxon>Cricetulus</taxon>
    </lineage>
</organism>
<evidence type="ECO:0000313" key="1">
    <source>
        <dbReference type="EMBL" id="EGV99823.1"/>
    </source>
</evidence>
<name>G3I5C2_CRIGR</name>
<proteinExistence type="predicted"/>
<protein>
    <submittedName>
        <fullName evidence="1">Uncharacterized protein</fullName>
    </submittedName>
</protein>
<sequence length="63" mass="7365">MKWEPTVFGMLRRTHARTAQPVQGDLVWDVSRVALLMSLKGFPEMKTHLRMHEEKSRRSFVGP</sequence>
<dbReference type="EMBL" id="JH001293">
    <property type="protein sequence ID" value="EGV99823.1"/>
    <property type="molecule type" value="Genomic_DNA"/>
</dbReference>